<sequence>MYQHFFDISQGYIAESGRLRLTRQPYIILLKMSKKEYRTHSFTNMHNEQCDSSLRSVLRDMTTAKSADDAAACCNSLRIIVCDFQTDVNGLQQSADHALKLMKAHATDLRVQKCATLALIVLCEQQRMAAYIGQIGAMQHLVEIGNTFLKDEALVKNVVLLMRSLVILEPNRINFCEHGGIGMLTSAMIEFPARASLQCSATALIASICYESESRRLLVTANGIVPLLIRILVRFQESGNGKVLSNACMALRNISLESIACEEILFHDSSLRNVCSIVVAESAPSAAEEAIGVCLNIVTVLECIKDTAELHKIVQTVLHAVIKFMSKTAMSFRTHVKCHELAFGLLRVCQSLPAENKDTKVKSEILRLTVTYAIEYTTNGSSRSVQVVSSVCILIRKMVIDACSRKTFGEIPQSIPTLVRCVAFLKNHPTHVEQSLLALGNAVFDAPVGKLRACESGALRIIGETMKANKNAAAVSESGLMAIQALCIDSDKMGTVASSLRFHDLCVLAIKTFEESPTIQERGLAAIISMGCGQQAMKNIHASEALDAADRAVSLYPCSNSIVALCAKLHAMVGTEKDVFKDQTRALRERSYSIDAHSRYTDQKEDEKSQDTGKKGGRESFPSRILSKLPSRHRPKNKSE</sequence>
<evidence type="ECO:0000256" key="1">
    <source>
        <dbReference type="ARBA" id="ARBA00022737"/>
    </source>
</evidence>
<evidence type="ECO:0000313" key="4">
    <source>
        <dbReference type="Proteomes" id="UP000247409"/>
    </source>
</evidence>
<protein>
    <submittedName>
        <fullName evidence="3">Uncharacterized protein</fullName>
    </submittedName>
</protein>
<name>A0A2V3J6C9_9FLOR</name>
<dbReference type="PANTHER" id="PTHR22895">
    <property type="entry name" value="ARMADILLO REPEAT-CONTAINING PROTEIN 6"/>
    <property type="match status" value="1"/>
</dbReference>
<dbReference type="Gene3D" id="1.25.10.10">
    <property type="entry name" value="Leucine-rich Repeat Variant"/>
    <property type="match status" value="2"/>
</dbReference>
<evidence type="ECO:0000256" key="2">
    <source>
        <dbReference type="SAM" id="MobiDB-lite"/>
    </source>
</evidence>
<reference evidence="3 4" key="1">
    <citation type="journal article" date="2018" name="Mol. Biol. Evol.">
        <title>Analysis of the draft genome of the red seaweed Gracilariopsis chorda provides insights into genome size evolution in Rhodophyta.</title>
        <authorList>
            <person name="Lee J."/>
            <person name="Yang E.C."/>
            <person name="Graf L."/>
            <person name="Yang J.H."/>
            <person name="Qiu H."/>
            <person name="Zel Zion U."/>
            <person name="Chan C.X."/>
            <person name="Stephens T.G."/>
            <person name="Weber A.P.M."/>
            <person name="Boo G.H."/>
            <person name="Boo S.M."/>
            <person name="Kim K.M."/>
            <person name="Shin Y."/>
            <person name="Jung M."/>
            <person name="Lee S.J."/>
            <person name="Yim H.S."/>
            <person name="Lee J.H."/>
            <person name="Bhattacharya D."/>
            <person name="Yoon H.S."/>
        </authorList>
    </citation>
    <scope>NUCLEOTIDE SEQUENCE [LARGE SCALE GENOMIC DNA]</scope>
    <source>
        <strain evidence="3 4">SKKU-2015</strain>
        <tissue evidence="3">Whole body</tissue>
    </source>
</reference>
<organism evidence="3 4">
    <name type="scientific">Gracilariopsis chorda</name>
    <dbReference type="NCBI Taxonomy" id="448386"/>
    <lineage>
        <taxon>Eukaryota</taxon>
        <taxon>Rhodophyta</taxon>
        <taxon>Florideophyceae</taxon>
        <taxon>Rhodymeniophycidae</taxon>
        <taxon>Gracilariales</taxon>
        <taxon>Gracilariaceae</taxon>
        <taxon>Gracilariopsis</taxon>
    </lineage>
</organism>
<dbReference type="PANTHER" id="PTHR22895:SF0">
    <property type="entry name" value="ARMADILLO REPEAT-CONTAINING PROTEIN 6"/>
    <property type="match status" value="1"/>
</dbReference>
<dbReference type="Proteomes" id="UP000247409">
    <property type="component" value="Unassembled WGS sequence"/>
</dbReference>
<dbReference type="EMBL" id="NBIV01000003">
    <property type="protein sequence ID" value="PXF49682.1"/>
    <property type="molecule type" value="Genomic_DNA"/>
</dbReference>
<evidence type="ECO:0000313" key="3">
    <source>
        <dbReference type="EMBL" id="PXF49682.1"/>
    </source>
</evidence>
<dbReference type="SMART" id="SM00185">
    <property type="entry name" value="ARM"/>
    <property type="match status" value="3"/>
</dbReference>
<feature type="compositionally biased region" description="Basic and acidic residues" evidence="2">
    <location>
        <begin position="591"/>
        <end position="618"/>
    </location>
</feature>
<gene>
    <name evidence="3" type="ORF">BWQ96_00560</name>
</gene>
<keyword evidence="4" id="KW-1185">Reference proteome</keyword>
<dbReference type="SUPFAM" id="SSF48371">
    <property type="entry name" value="ARM repeat"/>
    <property type="match status" value="2"/>
</dbReference>
<keyword evidence="1" id="KW-0677">Repeat</keyword>
<comment type="caution">
    <text evidence="3">The sequence shown here is derived from an EMBL/GenBank/DDBJ whole genome shotgun (WGS) entry which is preliminary data.</text>
</comment>
<dbReference type="InterPro" id="IPR016024">
    <property type="entry name" value="ARM-type_fold"/>
</dbReference>
<proteinExistence type="predicted"/>
<dbReference type="InterPro" id="IPR011989">
    <property type="entry name" value="ARM-like"/>
</dbReference>
<accession>A0A2V3J6C9</accession>
<feature type="region of interest" description="Disordered" evidence="2">
    <location>
        <begin position="591"/>
        <end position="640"/>
    </location>
</feature>
<dbReference type="AlphaFoldDB" id="A0A2V3J6C9"/>
<feature type="compositionally biased region" description="Basic residues" evidence="2">
    <location>
        <begin position="630"/>
        <end position="640"/>
    </location>
</feature>
<dbReference type="InterPro" id="IPR000225">
    <property type="entry name" value="Armadillo"/>
</dbReference>
<dbReference type="OrthoDB" id="10459967at2759"/>